<dbReference type="Gene3D" id="3.90.1070.10">
    <property type="match status" value="1"/>
</dbReference>
<reference evidence="4" key="1">
    <citation type="submission" date="2019-02" db="EMBL/GenBank/DDBJ databases">
        <authorList>
            <person name="Gruber-Vodicka R. H."/>
            <person name="Seah K. B. B."/>
        </authorList>
    </citation>
    <scope>NUCLEOTIDE SEQUENCE</scope>
    <source>
        <strain evidence="2">BECK_BZ197</strain>
        <strain evidence="4">BECK_BZ198</strain>
        <strain evidence="3">BECK_BZ199</strain>
    </source>
</reference>
<gene>
    <name evidence="2" type="ORF">BECKMB1821G_GA0114241_103539</name>
    <name evidence="4" type="ORF">BECKMB1821H_GA0114242_10371</name>
    <name evidence="3" type="ORF">BECKMB1821I_GA0114274_10341</name>
</gene>
<dbReference type="InterPro" id="IPR006380">
    <property type="entry name" value="SPP-like_dom"/>
</dbReference>
<evidence type="ECO:0000313" key="4">
    <source>
        <dbReference type="EMBL" id="VFK75948.1"/>
    </source>
</evidence>
<evidence type="ECO:0000259" key="1">
    <source>
        <dbReference type="Pfam" id="PF05116"/>
    </source>
</evidence>
<dbReference type="InterPro" id="IPR023214">
    <property type="entry name" value="HAD_sf"/>
</dbReference>
<evidence type="ECO:0000313" key="2">
    <source>
        <dbReference type="EMBL" id="VFK28295.1"/>
    </source>
</evidence>
<dbReference type="EMBL" id="CAADGH010000037">
    <property type="protein sequence ID" value="VFK75948.1"/>
    <property type="molecule type" value="Genomic_DNA"/>
</dbReference>
<evidence type="ECO:0000313" key="3">
    <source>
        <dbReference type="EMBL" id="VFK32497.1"/>
    </source>
</evidence>
<protein>
    <recommendedName>
        <fullName evidence="1">Sucrose phosphatase-like domain-containing protein</fullName>
    </recommendedName>
</protein>
<dbReference type="GO" id="GO:0003824">
    <property type="term" value="F:catalytic activity"/>
    <property type="evidence" value="ECO:0007669"/>
    <property type="project" value="UniProtKB-ARBA"/>
</dbReference>
<accession>A0A451BCF4</accession>
<dbReference type="Gene3D" id="3.40.50.1000">
    <property type="entry name" value="HAD superfamily/HAD-like"/>
    <property type="match status" value="1"/>
</dbReference>
<dbReference type="InterPro" id="IPR036412">
    <property type="entry name" value="HAD-like_sf"/>
</dbReference>
<organism evidence="4">
    <name type="scientific">Candidatus Kentrum sp. MB</name>
    <dbReference type="NCBI Taxonomy" id="2138164"/>
    <lineage>
        <taxon>Bacteria</taxon>
        <taxon>Pseudomonadati</taxon>
        <taxon>Pseudomonadota</taxon>
        <taxon>Gammaproteobacteria</taxon>
        <taxon>Candidatus Kentrum</taxon>
    </lineage>
</organism>
<feature type="domain" description="Sucrose phosphatase-like" evidence="1">
    <location>
        <begin position="2"/>
        <end position="138"/>
    </location>
</feature>
<name>A0A451BCF4_9GAMM</name>
<proteinExistence type="predicted"/>
<dbReference type="AlphaFoldDB" id="A0A451BCF4"/>
<sequence length="156" mass="17735">MATDLDGTLLPNGPWKSDEGVIAQFNEWTQRHDILVVYVTGRNLEFTESAIREYGIRYPDILCSDVGSCIRRYRNGQWELNEGWGAHVEKASPKWDTAAIGNALVGIDGLREQPLENQNRFKQSYSVDLDRKDEVFEQTFMRGLPSPRKMKDAIGG</sequence>
<dbReference type="Pfam" id="PF05116">
    <property type="entry name" value="S6PP"/>
    <property type="match status" value="1"/>
</dbReference>
<dbReference type="EMBL" id="CAADFO010000035">
    <property type="protein sequence ID" value="VFK28295.1"/>
    <property type="molecule type" value="Genomic_DNA"/>
</dbReference>
<dbReference type="EMBL" id="CAADFQ010000034">
    <property type="protein sequence ID" value="VFK32497.1"/>
    <property type="molecule type" value="Genomic_DNA"/>
</dbReference>
<dbReference type="SUPFAM" id="SSF56784">
    <property type="entry name" value="HAD-like"/>
    <property type="match status" value="1"/>
</dbReference>